<evidence type="ECO:0000313" key="9">
    <source>
        <dbReference type="EMBL" id="RIV45873.1"/>
    </source>
</evidence>
<comment type="caution">
    <text evidence="9">The sequence shown here is derived from an EMBL/GenBank/DDBJ whole genome shotgun (WGS) entry which is preliminary data.</text>
</comment>
<feature type="domain" description="Peptidase M14" evidence="8">
    <location>
        <begin position="6"/>
        <end position="264"/>
    </location>
</feature>
<evidence type="ECO:0000313" key="12">
    <source>
        <dbReference type="Proteomes" id="UP000321621"/>
    </source>
</evidence>
<keyword evidence="6" id="KW-0482">Metalloprotease</keyword>
<dbReference type="GO" id="GO:0004181">
    <property type="term" value="F:metallocarboxypeptidase activity"/>
    <property type="evidence" value="ECO:0007669"/>
    <property type="project" value="InterPro"/>
</dbReference>
<evidence type="ECO:0000256" key="1">
    <source>
        <dbReference type="ARBA" id="ARBA00001947"/>
    </source>
</evidence>
<evidence type="ECO:0000256" key="4">
    <source>
        <dbReference type="ARBA" id="ARBA00022801"/>
    </source>
</evidence>
<comment type="caution">
    <text evidence="7">Lacks conserved residue(s) required for the propagation of feature annotation.</text>
</comment>
<accession>A0A3A1NJP7</accession>
<dbReference type="PANTHER" id="PTHR11705">
    <property type="entry name" value="PROTEASE FAMILY M14 CARBOXYPEPTIDASE A,B"/>
    <property type="match status" value="1"/>
</dbReference>
<dbReference type="Gene3D" id="3.40.630.10">
    <property type="entry name" value="Zn peptidases"/>
    <property type="match status" value="1"/>
</dbReference>
<dbReference type="Proteomes" id="UP000321621">
    <property type="component" value="Unassembled WGS sequence"/>
</dbReference>
<keyword evidence="12" id="KW-1185">Reference proteome</keyword>
<name>A0A3A1NJP7_9FLAO</name>
<keyword evidence="5" id="KW-0862">Zinc</keyword>
<evidence type="ECO:0000256" key="3">
    <source>
        <dbReference type="ARBA" id="ARBA00022670"/>
    </source>
</evidence>
<evidence type="ECO:0000259" key="8">
    <source>
        <dbReference type="PROSITE" id="PS52035"/>
    </source>
</evidence>
<gene>
    <name evidence="9" type="ORF">D2V05_04650</name>
    <name evidence="10" type="ORF">FQ017_04615</name>
</gene>
<dbReference type="Proteomes" id="UP000266691">
    <property type="component" value="Unassembled WGS sequence"/>
</dbReference>
<dbReference type="Pfam" id="PF00246">
    <property type="entry name" value="Peptidase_M14"/>
    <property type="match status" value="1"/>
</dbReference>
<dbReference type="GO" id="GO:0008270">
    <property type="term" value="F:zinc ion binding"/>
    <property type="evidence" value="ECO:0007669"/>
    <property type="project" value="InterPro"/>
</dbReference>
<evidence type="ECO:0000256" key="7">
    <source>
        <dbReference type="PROSITE-ProRule" id="PRU01379"/>
    </source>
</evidence>
<evidence type="ECO:0000313" key="10">
    <source>
        <dbReference type="EMBL" id="TXJ98633.1"/>
    </source>
</evidence>
<dbReference type="CDD" id="cd06239">
    <property type="entry name" value="M14-like"/>
    <property type="match status" value="1"/>
</dbReference>
<dbReference type="SUPFAM" id="SSF53187">
    <property type="entry name" value="Zn-dependent exopeptidases"/>
    <property type="match status" value="1"/>
</dbReference>
<dbReference type="AlphaFoldDB" id="A0A3A1NJP7"/>
<evidence type="ECO:0000256" key="5">
    <source>
        <dbReference type="ARBA" id="ARBA00022833"/>
    </source>
</evidence>
<organism evidence="9 11">
    <name type="scientific">Flagellimonas pelagia</name>
    <dbReference type="NCBI Taxonomy" id="2306998"/>
    <lineage>
        <taxon>Bacteria</taxon>
        <taxon>Pseudomonadati</taxon>
        <taxon>Bacteroidota</taxon>
        <taxon>Flavobacteriia</taxon>
        <taxon>Flavobacteriales</taxon>
        <taxon>Flavobacteriaceae</taxon>
        <taxon>Flagellimonas</taxon>
    </lineage>
</organism>
<reference evidence="10 12" key="2">
    <citation type="submission" date="2019-07" db="EMBL/GenBank/DDBJ databases">
        <title>Draft genome of two Muricauda strains isolated from deep sea.</title>
        <authorList>
            <person name="Sun C."/>
        </authorList>
    </citation>
    <scope>NUCLEOTIDE SEQUENCE [LARGE SCALE GENOMIC DNA]</scope>
    <source>
        <strain evidence="10 12">72</strain>
    </source>
</reference>
<dbReference type="PANTHER" id="PTHR11705:SF143">
    <property type="entry name" value="SLL0236 PROTEIN"/>
    <property type="match status" value="1"/>
</dbReference>
<dbReference type="OrthoDB" id="1119199at2"/>
<comment type="similarity">
    <text evidence="2 7">Belongs to the peptidase M14 family.</text>
</comment>
<dbReference type="PROSITE" id="PS52035">
    <property type="entry name" value="PEPTIDASE_M14"/>
    <property type="match status" value="1"/>
</dbReference>
<keyword evidence="4" id="KW-0378">Hydrolase</keyword>
<dbReference type="EMBL" id="VNWK01000013">
    <property type="protein sequence ID" value="TXJ98633.1"/>
    <property type="molecule type" value="Genomic_DNA"/>
</dbReference>
<protein>
    <submittedName>
        <fullName evidence="9">DUF2817 domain-containing protein</fullName>
    </submittedName>
</protein>
<dbReference type="GO" id="GO:0005615">
    <property type="term" value="C:extracellular space"/>
    <property type="evidence" value="ECO:0007669"/>
    <property type="project" value="TreeGrafter"/>
</dbReference>
<dbReference type="InterPro" id="IPR000834">
    <property type="entry name" value="Peptidase_M14"/>
</dbReference>
<evidence type="ECO:0000256" key="2">
    <source>
        <dbReference type="ARBA" id="ARBA00005988"/>
    </source>
</evidence>
<comment type="cofactor">
    <cofactor evidence="1">
        <name>Zn(2+)</name>
        <dbReference type="ChEBI" id="CHEBI:29105"/>
    </cofactor>
</comment>
<dbReference type="EMBL" id="QXFI01000013">
    <property type="protein sequence ID" value="RIV45873.1"/>
    <property type="molecule type" value="Genomic_DNA"/>
</dbReference>
<proteinExistence type="inferred from homology"/>
<reference evidence="9 11" key="1">
    <citation type="submission" date="2018-08" db="EMBL/GenBank/DDBJ databases">
        <title>Proposal of Muricauda 72 sp.nov. and Muricauda NH166 sp.nov., isolated from seawater.</title>
        <authorList>
            <person name="Cheng H."/>
            <person name="Wu Y.-H."/>
            <person name="Guo L.-L."/>
            <person name="Xu X.-W."/>
        </authorList>
    </citation>
    <scope>NUCLEOTIDE SEQUENCE [LARGE SCALE GENOMIC DNA]</scope>
    <source>
        <strain evidence="9 11">72</strain>
    </source>
</reference>
<sequence>MIDYSEYREDSIHGRYITMEMLQENCFPKLKVDTIIIGNSVQGIPIPAFTIGQGKHKILMWSQMHGNESTTTKAVWDLVNFIQSQHETAKSIKEACTLTIVPMLNPDGAKAYTRVNSNQIDLNRDAKNLSQPESVALRTLFQKFEPDFCFNLHDQRTLFSAGRTDNPATVSFLSPASNEQRDITPSRETAMKLIGAMNSLLQKMIPGQVGRYDDGFNDNCVGDTFQMLEVPTVLFEAGHYPNDYEREKTREYIFLAMVEALRTIATDEISDFTKDTYFDIPENEKLFFDVLVKNPRVINKEYKEGEKVGVRYKEVLEGSKINFVPEIAEVGTLEGFYAHRIIEVADTVGLDFNTSHKTIMDLFLSINEK</sequence>
<evidence type="ECO:0000313" key="11">
    <source>
        <dbReference type="Proteomes" id="UP000266691"/>
    </source>
</evidence>
<evidence type="ECO:0000256" key="6">
    <source>
        <dbReference type="ARBA" id="ARBA00023049"/>
    </source>
</evidence>
<dbReference type="RefSeq" id="WP_119646363.1">
    <property type="nucleotide sequence ID" value="NZ_QXFI01000013.1"/>
</dbReference>
<dbReference type="GO" id="GO:0006508">
    <property type="term" value="P:proteolysis"/>
    <property type="evidence" value="ECO:0007669"/>
    <property type="project" value="UniProtKB-KW"/>
</dbReference>
<keyword evidence="3" id="KW-0645">Protease</keyword>